<reference evidence="2 3" key="1">
    <citation type="submission" date="2023-09" db="EMBL/GenBank/DDBJ databases">
        <title>The genome sequence of Streptomyces anthocyanicus.</title>
        <authorList>
            <person name="Mo P."/>
        </authorList>
    </citation>
    <scope>NUCLEOTIDE SEQUENCE [LARGE SCALE GENOMIC DNA]</scope>
    <source>
        <strain evidence="2 3">JCM 4387</strain>
    </source>
</reference>
<dbReference type="Pfam" id="PF05598">
    <property type="entry name" value="DUF772"/>
    <property type="match status" value="1"/>
</dbReference>
<accession>A0ABY9U2R1</accession>
<keyword evidence="3" id="KW-1185">Reference proteome</keyword>
<evidence type="ECO:0000313" key="2">
    <source>
        <dbReference type="EMBL" id="WND17064.1"/>
    </source>
</evidence>
<feature type="domain" description="Transposase InsH N-terminal" evidence="1">
    <location>
        <begin position="5"/>
        <end position="75"/>
    </location>
</feature>
<evidence type="ECO:0000313" key="3">
    <source>
        <dbReference type="Proteomes" id="UP001249394"/>
    </source>
</evidence>
<evidence type="ECO:0000259" key="1">
    <source>
        <dbReference type="Pfam" id="PF05598"/>
    </source>
</evidence>
<proteinExistence type="predicted"/>
<dbReference type="Proteomes" id="UP001249394">
    <property type="component" value="Chromosome"/>
</dbReference>
<gene>
    <name evidence="2" type="ORF">RI060_06725</name>
</gene>
<name>A0ABY9U2R1_STRVL</name>
<dbReference type="InterPro" id="IPR008490">
    <property type="entry name" value="Transposase_InsH_N"/>
</dbReference>
<protein>
    <submittedName>
        <fullName evidence="2">Transposase</fullName>
    </submittedName>
</protein>
<dbReference type="EMBL" id="CP134213">
    <property type="protein sequence ID" value="WND17064.1"/>
    <property type="molecule type" value="Genomic_DNA"/>
</dbReference>
<organism evidence="2 3">
    <name type="scientific">Streptomyces violaceus</name>
    <name type="common">Streptomyces venezuelae</name>
    <dbReference type="NCBI Taxonomy" id="1936"/>
    <lineage>
        <taxon>Bacteria</taxon>
        <taxon>Bacillati</taxon>
        <taxon>Actinomycetota</taxon>
        <taxon>Actinomycetes</taxon>
        <taxon>Kitasatosporales</taxon>
        <taxon>Streptomycetaceae</taxon>
        <taxon>Streptomyces</taxon>
    </lineage>
</organism>
<sequence length="118" mass="13032">MFGDEDFAAWYPVNGCPSLSAAQLALVSVLQFSKNLTDRQAADAVRLRIDFKYALGLELEDPGFHYSVLSEFRARLAEDGQADQLLQMMLERLVARRAARDGAVSGPQPPMSWLRSAG</sequence>